<evidence type="ECO:0000313" key="3">
    <source>
        <dbReference type="Proteomes" id="UP000828390"/>
    </source>
</evidence>
<evidence type="ECO:0000256" key="1">
    <source>
        <dbReference type="SAM" id="MobiDB-lite"/>
    </source>
</evidence>
<dbReference type="EMBL" id="JAIWYP010000002">
    <property type="protein sequence ID" value="KAH3867999.1"/>
    <property type="molecule type" value="Genomic_DNA"/>
</dbReference>
<reference evidence="2" key="2">
    <citation type="submission" date="2020-11" db="EMBL/GenBank/DDBJ databases">
        <authorList>
            <person name="McCartney M.A."/>
            <person name="Auch B."/>
            <person name="Kono T."/>
            <person name="Mallez S."/>
            <person name="Becker A."/>
            <person name="Gohl D.M."/>
            <person name="Silverstein K.A.T."/>
            <person name="Koren S."/>
            <person name="Bechman K.B."/>
            <person name="Herman A."/>
            <person name="Abrahante J.E."/>
            <person name="Garbe J."/>
        </authorList>
    </citation>
    <scope>NUCLEOTIDE SEQUENCE</scope>
    <source>
        <strain evidence="2">Duluth1</strain>
        <tissue evidence="2">Whole animal</tissue>
    </source>
</reference>
<proteinExistence type="predicted"/>
<gene>
    <name evidence="2" type="ORF">DPMN_031135</name>
</gene>
<protein>
    <submittedName>
        <fullName evidence="2">Uncharacterized protein</fullName>
    </submittedName>
</protein>
<keyword evidence="3" id="KW-1185">Reference proteome</keyword>
<dbReference type="Proteomes" id="UP000828390">
    <property type="component" value="Unassembled WGS sequence"/>
</dbReference>
<evidence type="ECO:0000313" key="2">
    <source>
        <dbReference type="EMBL" id="KAH3867999.1"/>
    </source>
</evidence>
<reference evidence="2" key="1">
    <citation type="journal article" date="2019" name="bioRxiv">
        <title>The Genome of the Zebra Mussel, Dreissena polymorpha: A Resource for Invasive Species Research.</title>
        <authorList>
            <person name="McCartney M.A."/>
            <person name="Auch B."/>
            <person name="Kono T."/>
            <person name="Mallez S."/>
            <person name="Zhang Y."/>
            <person name="Obille A."/>
            <person name="Becker A."/>
            <person name="Abrahante J.E."/>
            <person name="Garbe J."/>
            <person name="Badalamenti J.P."/>
            <person name="Herman A."/>
            <person name="Mangelson H."/>
            <person name="Liachko I."/>
            <person name="Sullivan S."/>
            <person name="Sone E.D."/>
            <person name="Koren S."/>
            <person name="Silverstein K.A.T."/>
            <person name="Beckman K.B."/>
            <person name="Gohl D.M."/>
        </authorList>
    </citation>
    <scope>NUCLEOTIDE SEQUENCE</scope>
    <source>
        <strain evidence="2">Duluth1</strain>
        <tissue evidence="2">Whole animal</tissue>
    </source>
</reference>
<dbReference type="AlphaFoldDB" id="A0A9D4M268"/>
<accession>A0A9D4M268</accession>
<feature type="region of interest" description="Disordered" evidence="1">
    <location>
        <begin position="1"/>
        <end position="51"/>
    </location>
</feature>
<name>A0A9D4M268_DREPO</name>
<feature type="compositionally biased region" description="Basic and acidic residues" evidence="1">
    <location>
        <begin position="1"/>
        <end position="21"/>
    </location>
</feature>
<organism evidence="2 3">
    <name type="scientific">Dreissena polymorpha</name>
    <name type="common">Zebra mussel</name>
    <name type="synonym">Mytilus polymorpha</name>
    <dbReference type="NCBI Taxonomy" id="45954"/>
    <lineage>
        <taxon>Eukaryota</taxon>
        <taxon>Metazoa</taxon>
        <taxon>Spiralia</taxon>
        <taxon>Lophotrochozoa</taxon>
        <taxon>Mollusca</taxon>
        <taxon>Bivalvia</taxon>
        <taxon>Autobranchia</taxon>
        <taxon>Heteroconchia</taxon>
        <taxon>Euheterodonta</taxon>
        <taxon>Imparidentia</taxon>
        <taxon>Neoheterodontei</taxon>
        <taxon>Myida</taxon>
        <taxon>Dreissenoidea</taxon>
        <taxon>Dreissenidae</taxon>
        <taxon>Dreissena</taxon>
    </lineage>
</organism>
<comment type="caution">
    <text evidence="2">The sequence shown here is derived from an EMBL/GenBank/DDBJ whole genome shotgun (WGS) entry which is preliminary data.</text>
</comment>
<sequence>MIGEGLARHRETPGQHREQLGRHRSSTGAIRPRQSYGNATVVPCGAPVEPQ</sequence>